<dbReference type="OrthoDB" id="9803141at2"/>
<evidence type="ECO:0000313" key="1">
    <source>
        <dbReference type="EMBL" id="CRK74814.1"/>
    </source>
</evidence>
<sequence>MTHNLRDTFSDTQTWVFDLDHTLYPPDVPLFAQMEIRMVDYMCRILHLDRDTANALRTDYWRDHGTTLAGLMAEHQIDPDPFLWDVHQLDFSVVPQSPNLRDLITRLDNRKIIYTNGTASYAEDVTAARGIAGLFDAIYGVEHAHYHPKPNRAAFEAVFSLDGFDRAKAVMFEDDPRNLEVPKEMGLTTVLISPTPNHSAFIDYQAADLEEFLSQIT</sequence>
<dbReference type="Gene3D" id="1.10.150.450">
    <property type="match status" value="1"/>
</dbReference>
<dbReference type="InterPro" id="IPR010237">
    <property type="entry name" value="Pyr-5-nucltdase"/>
</dbReference>
<dbReference type="SFLD" id="SFLDG01129">
    <property type="entry name" value="C1.5:_HAD__Beta-PGM__Phosphata"/>
    <property type="match status" value="1"/>
</dbReference>
<reference evidence="1 2" key="1">
    <citation type="submission" date="2015-04" db="EMBL/GenBank/DDBJ databases">
        <authorList>
            <person name="Syromyatnikov M.Y."/>
            <person name="Popov V.N."/>
        </authorList>
    </citation>
    <scope>NUCLEOTIDE SEQUENCE [LARGE SCALE GENOMIC DNA]</scope>
    <source>
        <strain evidence="1 2">CECT 5292</strain>
    </source>
</reference>
<evidence type="ECO:0000313" key="2">
    <source>
        <dbReference type="Proteomes" id="UP000048949"/>
    </source>
</evidence>
<organism evidence="1 2">
    <name type="scientific">Nereida ignava</name>
    <dbReference type="NCBI Taxonomy" id="282199"/>
    <lineage>
        <taxon>Bacteria</taxon>
        <taxon>Pseudomonadati</taxon>
        <taxon>Pseudomonadota</taxon>
        <taxon>Alphaproteobacteria</taxon>
        <taxon>Rhodobacterales</taxon>
        <taxon>Roseobacteraceae</taxon>
        <taxon>Nereida</taxon>
    </lineage>
</organism>
<dbReference type="PANTHER" id="PTHR12725:SF117">
    <property type="entry name" value="HALOACID DEHALOGENASE-LIKE HYDROLASE"/>
    <property type="match status" value="1"/>
</dbReference>
<gene>
    <name evidence="1" type="ORF">NIG5292_00853</name>
</gene>
<dbReference type="STRING" id="282199.GCA_001049735_00853"/>
<dbReference type="EMBL" id="CVQV01000004">
    <property type="protein sequence ID" value="CRK74814.1"/>
    <property type="molecule type" value="Genomic_DNA"/>
</dbReference>
<keyword evidence="2" id="KW-1185">Reference proteome</keyword>
<dbReference type="SFLD" id="SFLDG01132">
    <property type="entry name" value="C1.5.3:_5'-Nucleotidase_Like"/>
    <property type="match status" value="1"/>
</dbReference>
<dbReference type="InterPro" id="IPR036412">
    <property type="entry name" value="HAD-like_sf"/>
</dbReference>
<dbReference type="Gene3D" id="3.40.50.1000">
    <property type="entry name" value="HAD superfamily/HAD-like"/>
    <property type="match status" value="1"/>
</dbReference>
<accession>A0A0U1NJA5</accession>
<dbReference type="SFLD" id="SFLDS00003">
    <property type="entry name" value="Haloacid_Dehalogenase"/>
    <property type="match status" value="1"/>
</dbReference>
<dbReference type="Proteomes" id="UP000048949">
    <property type="component" value="Unassembled WGS sequence"/>
</dbReference>
<dbReference type="PANTHER" id="PTHR12725">
    <property type="entry name" value="HALOACID DEHALOGENASE-LIKE HYDROLASE"/>
    <property type="match status" value="1"/>
</dbReference>
<dbReference type="InterPro" id="IPR023214">
    <property type="entry name" value="HAD_sf"/>
</dbReference>
<dbReference type="InterPro" id="IPR041492">
    <property type="entry name" value="HAD_2"/>
</dbReference>
<dbReference type="AlphaFoldDB" id="A0A0U1NJA5"/>
<dbReference type="RefSeq" id="WP_048598246.1">
    <property type="nucleotide sequence ID" value="NZ_CVPC01000004.1"/>
</dbReference>
<dbReference type="Pfam" id="PF13419">
    <property type="entry name" value="HAD_2"/>
    <property type="match status" value="1"/>
</dbReference>
<name>A0A0U1NJA5_9RHOB</name>
<dbReference type="SUPFAM" id="SSF56784">
    <property type="entry name" value="HAD-like"/>
    <property type="match status" value="1"/>
</dbReference>
<protein>
    <submittedName>
        <fullName evidence="1">Pyrimidine 5'-nucleotidase</fullName>
    </submittedName>
</protein>
<dbReference type="NCBIfam" id="TIGR01993">
    <property type="entry name" value="Pyr-5-nucltdase"/>
    <property type="match status" value="1"/>
</dbReference>
<proteinExistence type="predicted"/>